<keyword evidence="5" id="KW-1185">Reference proteome</keyword>
<dbReference type="RefSeq" id="WP_115404836.1">
    <property type="nucleotide sequence ID" value="NZ_QPKV01000014.1"/>
</dbReference>
<protein>
    <recommendedName>
        <fullName evidence="3">Peptidase M14 domain-containing protein</fullName>
    </recommendedName>
</protein>
<dbReference type="GO" id="GO:0004181">
    <property type="term" value="F:metallocarboxypeptidase activity"/>
    <property type="evidence" value="ECO:0007669"/>
    <property type="project" value="InterPro"/>
</dbReference>
<dbReference type="AlphaFoldDB" id="A0A369PQ44"/>
<dbReference type="Gene3D" id="3.40.630.10">
    <property type="entry name" value="Zn peptidases"/>
    <property type="match status" value="1"/>
</dbReference>
<dbReference type="GO" id="GO:0006508">
    <property type="term" value="P:proteolysis"/>
    <property type="evidence" value="ECO:0007669"/>
    <property type="project" value="InterPro"/>
</dbReference>
<dbReference type="CDD" id="cd06241">
    <property type="entry name" value="M14-like"/>
    <property type="match status" value="1"/>
</dbReference>
<evidence type="ECO:0000256" key="1">
    <source>
        <dbReference type="ARBA" id="ARBA00001947"/>
    </source>
</evidence>
<dbReference type="EMBL" id="QPKV01000014">
    <property type="protein sequence ID" value="RDC54410.1"/>
    <property type="molecule type" value="Genomic_DNA"/>
</dbReference>
<dbReference type="GO" id="GO:0005615">
    <property type="term" value="C:extracellular space"/>
    <property type="evidence" value="ECO:0007669"/>
    <property type="project" value="TreeGrafter"/>
</dbReference>
<dbReference type="PANTHER" id="PTHR11705:SF145">
    <property type="entry name" value="PEPTIDASE M14 CARBOXYPEPTIDASE A DOMAIN-CONTAINING PROTEIN"/>
    <property type="match status" value="1"/>
</dbReference>
<feature type="domain" description="Peptidase M14" evidence="3">
    <location>
        <begin position="23"/>
        <end position="155"/>
    </location>
</feature>
<sequence>MAQKTPFESSGKNKTTTYNEAISYYENIAKTYPQAKLFTYGSTDFGKPLHLLVLSRDRVFDPIAIRKNNKRILLINNGIHPGEPEGIDASMMLARDLLKTDQLPKDVVICIIPVYNIDGSFNRTSTSRANQNGPIAYGFRGNSKNLDLNRDFIKTDSKNSAAFQLIFNSWQPEVFVDTHTSNGADYQYVMTLIPTQKDKLNSILSAYLTKTLVPDLYTEMEKKGYPMIPYVNSFGEIPETGIAGFIESPRYSTGYVALHNTIGFMPETHMLKSYDLRVDATYKLLQTYINVVQRDAKIIGENKRKADEFVAAQKEFLLEWKLNKTLANDLSFKGYESGHKASEVSGADRLFYDRSKPFTKTIKEWNNYEPATSVQKPVAYIIPKAWDRIIDLLKLNNVRVDELKSDVKVPVESYYITDFKTSAKPYEGHYLHSAVKISPVHHTLQYYAGDAVVYVNQKTNRFIVETLEPQATDSYFNWNFFDSILDMKEHYSAYIFEDTAAELLKNNPELKNKLAAKKAADADFAKNGAAQLDFVYKNSDYYEKTHNRYPVARLVTDVKLDLK</sequence>
<dbReference type="OrthoDB" id="9767214at2"/>
<evidence type="ECO:0000259" key="3">
    <source>
        <dbReference type="Pfam" id="PF00246"/>
    </source>
</evidence>
<dbReference type="PANTHER" id="PTHR11705">
    <property type="entry name" value="PROTEASE FAMILY M14 CARBOXYPEPTIDASE A,B"/>
    <property type="match status" value="1"/>
</dbReference>
<dbReference type="InterPro" id="IPR000834">
    <property type="entry name" value="Peptidase_M14"/>
</dbReference>
<accession>A0A369PQ44</accession>
<comment type="similarity">
    <text evidence="2">Belongs to the peptidase M14 family.</text>
</comment>
<comment type="cofactor">
    <cofactor evidence="1">
        <name>Zn(2+)</name>
        <dbReference type="ChEBI" id="CHEBI:29105"/>
    </cofactor>
</comment>
<evidence type="ECO:0000256" key="2">
    <source>
        <dbReference type="ARBA" id="ARBA00005988"/>
    </source>
</evidence>
<dbReference type="Proteomes" id="UP000253961">
    <property type="component" value="Unassembled WGS sequence"/>
</dbReference>
<reference evidence="4 5" key="1">
    <citation type="submission" date="2018-07" db="EMBL/GenBank/DDBJ databases">
        <title>Pedobacter sp. nov., isolated from soil.</title>
        <authorList>
            <person name="Zhou L.Y."/>
            <person name="Du Z.J."/>
        </authorList>
    </citation>
    <scope>NUCLEOTIDE SEQUENCE [LARGE SCALE GENOMIC DNA]</scope>
    <source>
        <strain evidence="4 5">JDX94</strain>
    </source>
</reference>
<dbReference type="GO" id="GO:0008270">
    <property type="term" value="F:zinc ion binding"/>
    <property type="evidence" value="ECO:0007669"/>
    <property type="project" value="InterPro"/>
</dbReference>
<proteinExistence type="inferred from homology"/>
<comment type="caution">
    <text evidence="4">The sequence shown here is derived from an EMBL/GenBank/DDBJ whole genome shotgun (WGS) entry which is preliminary data.</text>
</comment>
<name>A0A369PQ44_9SPHI</name>
<evidence type="ECO:0000313" key="4">
    <source>
        <dbReference type="EMBL" id="RDC54410.1"/>
    </source>
</evidence>
<dbReference type="SUPFAM" id="SSF53187">
    <property type="entry name" value="Zn-dependent exopeptidases"/>
    <property type="match status" value="1"/>
</dbReference>
<dbReference type="Pfam" id="PF00246">
    <property type="entry name" value="Peptidase_M14"/>
    <property type="match status" value="1"/>
</dbReference>
<evidence type="ECO:0000313" key="5">
    <source>
        <dbReference type="Proteomes" id="UP000253961"/>
    </source>
</evidence>
<gene>
    <name evidence="4" type="ORF">DU508_22075</name>
</gene>
<organism evidence="4 5">
    <name type="scientific">Pedobacter chinensis</name>
    <dbReference type="NCBI Taxonomy" id="2282421"/>
    <lineage>
        <taxon>Bacteria</taxon>
        <taxon>Pseudomonadati</taxon>
        <taxon>Bacteroidota</taxon>
        <taxon>Sphingobacteriia</taxon>
        <taxon>Sphingobacteriales</taxon>
        <taxon>Sphingobacteriaceae</taxon>
        <taxon>Pedobacter</taxon>
    </lineage>
</organism>